<dbReference type="SUPFAM" id="SSF51905">
    <property type="entry name" value="FAD/NAD(P)-binding domain"/>
    <property type="match status" value="1"/>
</dbReference>
<evidence type="ECO:0000313" key="12">
    <source>
        <dbReference type="Proteomes" id="UP000053477"/>
    </source>
</evidence>
<evidence type="ECO:0000256" key="5">
    <source>
        <dbReference type="PIRSR" id="PIRSR000137-1"/>
    </source>
</evidence>
<evidence type="ECO:0000256" key="4">
    <source>
        <dbReference type="ARBA" id="ARBA00022827"/>
    </source>
</evidence>
<comment type="cofactor">
    <cofactor evidence="1 6">
        <name>FAD</name>
        <dbReference type="ChEBI" id="CHEBI:57692"/>
    </cofactor>
</comment>
<organism evidence="11 12">
    <name type="scientific">Schizopora paradoxa</name>
    <dbReference type="NCBI Taxonomy" id="27342"/>
    <lineage>
        <taxon>Eukaryota</taxon>
        <taxon>Fungi</taxon>
        <taxon>Dikarya</taxon>
        <taxon>Basidiomycota</taxon>
        <taxon>Agaricomycotina</taxon>
        <taxon>Agaricomycetes</taxon>
        <taxon>Hymenochaetales</taxon>
        <taxon>Schizoporaceae</taxon>
        <taxon>Schizopora</taxon>
    </lineage>
</organism>
<dbReference type="AlphaFoldDB" id="A0A0H2S4L4"/>
<dbReference type="OrthoDB" id="269227at2759"/>
<keyword evidence="3 7" id="KW-0285">Flavoprotein</keyword>
<evidence type="ECO:0000259" key="9">
    <source>
        <dbReference type="PROSITE" id="PS00623"/>
    </source>
</evidence>
<accession>A0A0H2S4L4</accession>
<keyword evidence="8" id="KW-0732">Signal</keyword>
<keyword evidence="4 6" id="KW-0274">FAD</keyword>
<evidence type="ECO:0000256" key="8">
    <source>
        <dbReference type="SAM" id="SignalP"/>
    </source>
</evidence>
<feature type="chain" id="PRO_5005202190" evidence="8">
    <location>
        <begin position="20"/>
        <end position="594"/>
    </location>
</feature>
<name>A0A0H2S4L4_9AGAM</name>
<dbReference type="Proteomes" id="UP000053477">
    <property type="component" value="Unassembled WGS sequence"/>
</dbReference>
<evidence type="ECO:0000256" key="6">
    <source>
        <dbReference type="PIRSR" id="PIRSR000137-2"/>
    </source>
</evidence>
<dbReference type="Pfam" id="PF00732">
    <property type="entry name" value="GMC_oxred_N"/>
    <property type="match status" value="1"/>
</dbReference>
<evidence type="ECO:0000313" key="11">
    <source>
        <dbReference type="EMBL" id="KLO19185.1"/>
    </source>
</evidence>
<dbReference type="Gene3D" id="3.30.560.10">
    <property type="entry name" value="Glucose Oxidase, domain 3"/>
    <property type="match status" value="1"/>
</dbReference>
<gene>
    <name evidence="11" type="ORF">SCHPADRAFT_992953</name>
</gene>
<dbReference type="PROSITE" id="PS00623">
    <property type="entry name" value="GMC_OXRED_1"/>
    <property type="match status" value="1"/>
</dbReference>
<evidence type="ECO:0000256" key="2">
    <source>
        <dbReference type="ARBA" id="ARBA00010790"/>
    </source>
</evidence>
<feature type="domain" description="Glucose-methanol-choline oxidoreductase N-terminal" evidence="9">
    <location>
        <begin position="111"/>
        <end position="134"/>
    </location>
</feature>
<proteinExistence type="inferred from homology"/>
<dbReference type="Gene3D" id="3.50.50.60">
    <property type="entry name" value="FAD/NAD(P)-binding domain"/>
    <property type="match status" value="1"/>
</dbReference>
<reference evidence="11 12" key="1">
    <citation type="submission" date="2015-04" db="EMBL/GenBank/DDBJ databases">
        <title>Complete genome sequence of Schizopora paradoxa KUC8140, a cosmopolitan wood degrader in East Asia.</title>
        <authorList>
            <consortium name="DOE Joint Genome Institute"/>
            <person name="Min B."/>
            <person name="Park H."/>
            <person name="Jang Y."/>
            <person name="Kim J.-J."/>
            <person name="Kim K.H."/>
            <person name="Pangilinan J."/>
            <person name="Lipzen A."/>
            <person name="Riley R."/>
            <person name="Grigoriev I.V."/>
            <person name="Spatafora J.W."/>
            <person name="Choi I.-G."/>
        </authorList>
    </citation>
    <scope>NUCLEOTIDE SEQUENCE [LARGE SCALE GENOMIC DNA]</scope>
    <source>
        <strain evidence="11 12">KUC8140</strain>
    </source>
</reference>
<sequence>MPRRSIVLVLAALAKAVSSALFTDVGQLSKTEYDFVIVGAGAAGNVLASRLTESKEFSVLVIEAGVTDQGVLGIEVPFLAPTNQPMTAVTWNFTTTPQTSLAGRVLNYPRGRVLGGSSSINFLTYTRGSNEEYDRWAELTGDSGWAWDNVAQFYFKSSRLVPPVDGHSTAGDFNPADHGNGPIEVSLPGMPTEIDNRVINTSKQSGSEFPFNIDLQSGNAVGVGLAQSTIGGGARSSSSTAYLTPVLNRTNLDVLIQTTVTRLISSGSSENPIFRTVEVAANASSKRSTVSAKKEVILSAGSIGTPQILMLSGIGDQTALKKLGIKTLLNLPDVGQNLQDHPIMSNYFLVNSNNTFDDVLRNTSILDADLAQWTNNRTGLFGNAPGNAVAFLRLPNNAAIFKQFKDPSAGPQSAHFEFIFADGFAATVQPQPATGHFLTINSAVVSPISKGSVTLNSTNPFEFPIINPNFFSSPFDQAVMLQAVKTARSFVAASPWAGFVQSRFGPVGDAETDDEIIAASKQSIVTIFHPVCTARMSPKDASWGVVDPQLLVKGATGLRIVDASIFPIIPAAHTVGPTYIVAERAAQLIKDAWS</sequence>
<evidence type="ECO:0000259" key="10">
    <source>
        <dbReference type="PROSITE" id="PS00624"/>
    </source>
</evidence>
<feature type="binding site" evidence="6">
    <location>
        <position position="260"/>
    </location>
    <ligand>
        <name>FAD</name>
        <dbReference type="ChEBI" id="CHEBI:57692"/>
    </ligand>
</feature>
<dbReference type="GO" id="GO:0016614">
    <property type="term" value="F:oxidoreductase activity, acting on CH-OH group of donors"/>
    <property type="evidence" value="ECO:0007669"/>
    <property type="project" value="InterPro"/>
</dbReference>
<evidence type="ECO:0000256" key="3">
    <source>
        <dbReference type="ARBA" id="ARBA00022630"/>
    </source>
</evidence>
<feature type="active site" description="Proton donor" evidence="5">
    <location>
        <position position="529"/>
    </location>
</feature>
<dbReference type="InterPro" id="IPR000172">
    <property type="entry name" value="GMC_OxRdtase_N"/>
</dbReference>
<dbReference type="EMBL" id="KQ085888">
    <property type="protein sequence ID" value="KLO19185.1"/>
    <property type="molecule type" value="Genomic_DNA"/>
</dbReference>
<dbReference type="InterPro" id="IPR012132">
    <property type="entry name" value="GMC_OxRdtase"/>
</dbReference>
<dbReference type="InParanoid" id="A0A0H2S4L4"/>
<dbReference type="InterPro" id="IPR036188">
    <property type="entry name" value="FAD/NAD-bd_sf"/>
</dbReference>
<dbReference type="STRING" id="27342.A0A0H2S4L4"/>
<protein>
    <submittedName>
        <fullName evidence="11">Aryl-alcohol-oxidase from pleurotus Eryingii</fullName>
    </submittedName>
</protein>
<feature type="binding site" evidence="6">
    <location>
        <position position="113"/>
    </location>
    <ligand>
        <name>FAD</name>
        <dbReference type="ChEBI" id="CHEBI:57692"/>
    </ligand>
</feature>
<dbReference type="SUPFAM" id="SSF54373">
    <property type="entry name" value="FAD-linked reductases, C-terminal domain"/>
    <property type="match status" value="1"/>
</dbReference>
<dbReference type="GO" id="GO:0050660">
    <property type="term" value="F:flavin adenine dinucleotide binding"/>
    <property type="evidence" value="ECO:0007669"/>
    <property type="project" value="InterPro"/>
</dbReference>
<dbReference type="Pfam" id="PF05199">
    <property type="entry name" value="GMC_oxred_C"/>
    <property type="match status" value="1"/>
</dbReference>
<keyword evidence="12" id="KW-1185">Reference proteome</keyword>
<evidence type="ECO:0000256" key="1">
    <source>
        <dbReference type="ARBA" id="ARBA00001974"/>
    </source>
</evidence>
<dbReference type="InterPro" id="IPR007867">
    <property type="entry name" value="GMC_OxRtase_C"/>
</dbReference>
<dbReference type="PANTHER" id="PTHR11552:SF147">
    <property type="entry name" value="CHOLINE DEHYDROGENASE, MITOCHONDRIAL"/>
    <property type="match status" value="1"/>
</dbReference>
<dbReference type="PIRSF" id="PIRSF000137">
    <property type="entry name" value="Alcohol_oxidase"/>
    <property type="match status" value="1"/>
</dbReference>
<evidence type="ECO:0000256" key="7">
    <source>
        <dbReference type="RuleBase" id="RU003968"/>
    </source>
</evidence>
<feature type="domain" description="Glucose-methanol-choline oxidoreductase N-terminal" evidence="10">
    <location>
        <begin position="301"/>
        <end position="315"/>
    </location>
</feature>
<feature type="active site" description="Proton acceptor" evidence="5">
    <location>
        <position position="573"/>
    </location>
</feature>
<comment type="similarity">
    <text evidence="2 7">Belongs to the GMC oxidoreductase family.</text>
</comment>
<feature type="signal peptide" evidence="8">
    <location>
        <begin position="1"/>
        <end position="19"/>
    </location>
</feature>
<dbReference type="PANTHER" id="PTHR11552">
    <property type="entry name" value="GLUCOSE-METHANOL-CHOLINE GMC OXIDOREDUCTASE"/>
    <property type="match status" value="1"/>
</dbReference>
<dbReference type="PROSITE" id="PS00624">
    <property type="entry name" value="GMC_OXRED_2"/>
    <property type="match status" value="1"/>
</dbReference>